<name>A0A6A1WMG8_9ROSI</name>
<evidence type="ECO:0000313" key="2">
    <source>
        <dbReference type="Proteomes" id="UP000516437"/>
    </source>
</evidence>
<gene>
    <name evidence="1" type="ORF">CJ030_MR1G014081</name>
</gene>
<dbReference type="EMBL" id="RXIC02000019">
    <property type="protein sequence ID" value="KAB1226499.1"/>
    <property type="molecule type" value="Genomic_DNA"/>
</dbReference>
<dbReference type="AlphaFoldDB" id="A0A6A1WMG8"/>
<keyword evidence="2" id="KW-1185">Reference proteome</keyword>
<accession>A0A6A1WMG8</accession>
<comment type="caution">
    <text evidence="1">The sequence shown here is derived from an EMBL/GenBank/DDBJ whole genome shotgun (WGS) entry which is preliminary data.</text>
</comment>
<dbReference type="Proteomes" id="UP000516437">
    <property type="component" value="Chromosome 1"/>
</dbReference>
<protein>
    <submittedName>
        <fullName evidence="1">Uncharacterized protein</fullName>
    </submittedName>
</protein>
<organism evidence="1 2">
    <name type="scientific">Morella rubra</name>
    <name type="common">Chinese bayberry</name>
    <dbReference type="NCBI Taxonomy" id="262757"/>
    <lineage>
        <taxon>Eukaryota</taxon>
        <taxon>Viridiplantae</taxon>
        <taxon>Streptophyta</taxon>
        <taxon>Embryophyta</taxon>
        <taxon>Tracheophyta</taxon>
        <taxon>Spermatophyta</taxon>
        <taxon>Magnoliopsida</taxon>
        <taxon>eudicotyledons</taxon>
        <taxon>Gunneridae</taxon>
        <taxon>Pentapetalae</taxon>
        <taxon>rosids</taxon>
        <taxon>fabids</taxon>
        <taxon>Fagales</taxon>
        <taxon>Myricaceae</taxon>
        <taxon>Morella</taxon>
    </lineage>
</organism>
<proteinExistence type="predicted"/>
<evidence type="ECO:0000313" key="1">
    <source>
        <dbReference type="EMBL" id="KAB1226499.1"/>
    </source>
</evidence>
<sequence>MRTVVAERPISTYNFSEFQFKGRTIDEIFSHYRWDCMPSWRGPLYTNMHIAFYTALQNVDTYKDEWEDYIRGWPIRISLDALSTYLRIPRQVGAYPAVESATALSLKEIFKLMTRED</sequence>
<reference evidence="1 2" key="1">
    <citation type="journal article" date="2019" name="Plant Biotechnol. J.">
        <title>The red bayberry genome and genetic basis of sex determination.</title>
        <authorList>
            <person name="Jia H.M."/>
            <person name="Jia H.J."/>
            <person name="Cai Q.L."/>
            <person name="Wang Y."/>
            <person name="Zhao H.B."/>
            <person name="Yang W.F."/>
            <person name="Wang G.Y."/>
            <person name="Li Y.H."/>
            <person name="Zhan D.L."/>
            <person name="Shen Y.T."/>
            <person name="Niu Q.F."/>
            <person name="Chang L."/>
            <person name="Qiu J."/>
            <person name="Zhao L."/>
            <person name="Xie H.B."/>
            <person name="Fu W.Y."/>
            <person name="Jin J."/>
            <person name="Li X.W."/>
            <person name="Jiao Y."/>
            <person name="Zhou C.C."/>
            <person name="Tu T."/>
            <person name="Chai C.Y."/>
            <person name="Gao J.L."/>
            <person name="Fan L.J."/>
            <person name="van de Weg E."/>
            <person name="Wang J.Y."/>
            <person name="Gao Z.S."/>
        </authorList>
    </citation>
    <scope>NUCLEOTIDE SEQUENCE [LARGE SCALE GENOMIC DNA]</scope>
    <source>
        <tissue evidence="1">Leaves</tissue>
    </source>
</reference>